<accession>A0A6I9RUN1</accession>
<reference evidence="3 4" key="1">
    <citation type="submission" date="2025-04" db="UniProtKB">
        <authorList>
            <consortium name="RefSeq"/>
        </authorList>
    </citation>
    <scope>IDENTIFICATION</scope>
</reference>
<dbReference type="RefSeq" id="XP_010932559.1">
    <property type="nucleotide sequence ID" value="XM_010934257.3"/>
</dbReference>
<dbReference type="SUPFAM" id="SSF88697">
    <property type="entry name" value="PUA domain-like"/>
    <property type="match status" value="1"/>
</dbReference>
<sequence>MATTAFSNSGAISSYSLPPQIPNLNFYPTNPRFNWSSKSPSSGRSAIIRRLRRYCSPVPNPSCSLDLPLLPFELDEVLIPSEFKTLHLYEARFLALLEESLQRRKKLFVHFVLDPFFTSRSSAGASFAARYGCLVLIESIKQLEIGALVSIRGIGRVRIVELMQMEPYLRGVILPILDDVSGQKSEIDSKLLELRKSIHNLHSLQIKLKVASKNELLQTRIKNSLAWAEREVYEDCDQAFIPNLAERLSFAALQTVSGMSDSELLALQSEKLRAMDSRDTVERLRNGIKFTKQNINMVAAKLAIQSLGI</sequence>
<dbReference type="RefSeq" id="XP_010932558.1">
    <property type="nucleotide sequence ID" value="XM_010934256.3"/>
</dbReference>
<evidence type="ECO:0000259" key="1">
    <source>
        <dbReference type="PROSITE" id="PS51787"/>
    </source>
</evidence>
<feature type="domain" description="Lon N-terminal" evidence="1">
    <location>
        <begin position="67"/>
        <end position="295"/>
    </location>
</feature>
<dbReference type="Proteomes" id="UP000504607">
    <property type="component" value="Chromosome 10"/>
</dbReference>
<dbReference type="InterPro" id="IPR015947">
    <property type="entry name" value="PUA-like_sf"/>
</dbReference>
<dbReference type="Gene3D" id="2.30.130.40">
    <property type="entry name" value="LON domain-like"/>
    <property type="match status" value="1"/>
</dbReference>
<gene>
    <name evidence="3 4" type="primary">LOC105053184</name>
</gene>
<dbReference type="GeneID" id="105053184"/>
<dbReference type="KEGG" id="egu:105053184"/>
<name>A0A6I9RUN1_ELAGV</name>
<dbReference type="PANTHER" id="PTHR46732:SF5">
    <property type="entry name" value="ATP-DEPENDENT PROTEASE LA (LON) DOMAIN PROTEIN"/>
    <property type="match status" value="1"/>
</dbReference>
<dbReference type="InterPro" id="IPR046336">
    <property type="entry name" value="Lon_prtase_N_sf"/>
</dbReference>
<dbReference type="PANTHER" id="PTHR46732">
    <property type="entry name" value="ATP-DEPENDENT PROTEASE LA (LON) DOMAIN PROTEIN"/>
    <property type="match status" value="1"/>
</dbReference>
<dbReference type="OrthoDB" id="3919at2759"/>
<dbReference type="InterPro" id="IPR003111">
    <property type="entry name" value="Lon_prtase_N"/>
</dbReference>
<proteinExistence type="predicted"/>
<keyword evidence="2" id="KW-1185">Reference proteome</keyword>
<dbReference type="Pfam" id="PF02190">
    <property type="entry name" value="LON_substr_bdg"/>
    <property type="match status" value="1"/>
</dbReference>
<dbReference type="PROSITE" id="PS51787">
    <property type="entry name" value="LON_N"/>
    <property type="match status" value="1"/>
</dbReference>
<evidence type="ECO:0000313" key="3">
    <source>
        <dbReference type="RefSeq" id="XP_010932558.1"/>
    </source>
</evidence>
<evidence type="ECO:0000313" key="4">
    <source>
        <dbReference type="RefSeq" id="XP_010932559.1"/>
    </source>
</evidence>
<organism evidence="2 4">
    <name type="scientific">Elaeis guineensis var. tenera</name>
    <name type="common">Oil palm</name>
    <dbReference type="NCBI Taxonomy" id="51953"/>
    <lineage>
        <taxon>Eukaryota</taxon>
        <taxon>Viridiplantae</taxon>
        <taxon>Streptophyta</taxon>
        <taxon>Embryophyta</taxon>
        <taxon>Tracheophyta</taxon>
        <taxon>Spermatophyta</taxon>
        <taxon>Magnoliopsida</taxon>
        <taxon>Liliopsida</taxon>
        <taxon>Arecaceae</taxon>
        <taxon>Arecoideae</taxon>
        <taxon>Cocoseae</taxon>
        <taxon>Elaeidinae</taxon>
        <taxon>Elaeis</taxon>
    </lineage>
</organism>
<dbReference type="AlphaFoldDB" id="A0A6I9RUN1"/>
<protein>
    <submittedName>
        <fullName evidence="3 4">Uncharacterized protein LOC105053184 isoform X1</fullName>
    </submittedName>
</protein>
<evidence type="ECO:0000313" key="2">
    <source>
        <dbReference type="Proteomes" id="UP000504607"/>
    </source>
</evidence>